<evidence type="ECO:0000313" key="4">
    <source>
        <dbReference type="EMBL" id="KAJ4822454.1"/>
    </source>
</evidence>
<gene>
    <name evidence="4" type="ORF">Tsubulata_007013</name>
</gene>
<dbReference type="OrthoDB" id="5835829at2759"/>
<evidence type="ECO:0000256" key="1">
    <source>
        <dbReference type="ARBA" id="ARBA00009995"/>
    </source>
</evidence>
<dbReference type="AlphaFoldDB" id="A0A9Q0EZS7"/>
<evidence type="ECO:0000256" key="2">
    <source>
        <dbReference type="ARBA" id="ARBA00022676"/>
    </source>
</evidence>
<dbReference type="Gene3D" id="3.40.50.2000">
    <property type="entry name" value="Glycogen Phosphorylase B"/>
    <property type="match status" value="2"/>
</dbReference>
<name>A0A9Q0EZS7_9ROSI</name>
<comment type="similarity">
    <text evidence="1">Belongs to the UDP-glycosyltransferase family.</text>
</comment>
<sequence>MASGKENIVLFPFMAQGHILPFLSLAQLIEQKENHTVNLISTPLNIKKIKQSLPPTSSISLLEIPFNSSEHGLPPNSENTDALPPPLFLQFLMTSHSFKHAFRELISTLVQDQGRPPLCIIADIFFPWTAEIAREFGSFNAIFSGAGGYGLACYHSLWSNLPKMGEIPDEFSLPGFPEGAVIRADQIPENLRFATVTDSWAVFQQKVFNEWLDSDGLLINTVEDFDHLGLKSLREQLNLPVWPIGPVHSLIGHKARGGKESSTKWEIIEEWLDNKPSGSVLYISFGSQSKISASQMMHLALALESTGKNFIWIVRPPVECDISSEFKADEWLPEGFEERMVRQNKGLLVSEWAPQLNILSHRATSTFLSHCGWNSVMESLSNAVPLIAWPLIADQHFNAKMLEEEVGVCVQVATDTNCGIRQQDLQEKIELVMEETEKGMDMRRKARKVKKTIENAIRSDTGLEGSSVKALDAFLLAAGLKKEGNIKEYGNGF</sequence>
<organism evidence="4 5">
    <name type="scientific">Turnera subulata</name>
    <dbReference type="NCBI Taxonomy" id="218843"/>
    <lineage>
        <taxon>Eukaryota</taxon>
        <taxon>Viridiplantae</taxon>
        <taxon>Streptophyta</taxon>
        <taxon>Embryophyta</taxon>
        <taxon>Tracheophyta</taxon>
        <taxon>Spermatophyta</taxon>
        <taxon>Magnoliopsida</taxon>
        <taxon>eudicotyledons</taxon>
        <taxon>Gunneridae</taxon>
        <taxon>Pentapetalae</taxon>
        <taxon>rosids</taxon>
        <taxon>fabids</taxon>
        <taxon>Malpighiales</taxon>
        <taxon>Passifloraceae</taxon>
        <taxon>Turnera</taxon>
    </lineage>
</organism>
<dbReference type="InterPro" id="IPR002213">
    <property type="entry name" value="UDP_glucos_trans"/>
</dbReference>
<dbReference type="EMBL" id="JAKUCV010007671">
    <property type="protein sequence ID" value="KAJ4822454.1"/>
    <property type="molecule type" value="Genomic_DNA"/>
</dbReference>
<reference evidence="4" key="2">
    <citation type="journal article" date="2023" name="Plants (Basel)">
        <title>Annotation of the Turnera subulata (Passifloraceae) Draft Genome Reveals the S-Locus Evolved after the Divergence of Turneroideae from Passifloroideae in a Stepwise Manner.</title>
        <authorList>
            <person name="Henning P.M."/>
            <person name="Roalson E.H."/>
            <person name="Mir W."/>
            <person name="McCubbin A.G."/>
            <person name="Shore J.S."/>
        </authorList>
    </citation>
    <scope>NUCLEOTIDE SEQUENCE</scope>
    <source>
        <strain evidence="4">F60SS</strain>
    </source>
</reference>
<dbReference type="PANTHER" id="PTHR48047">
    <property type="entry name" value="GLYCOSYLTRANSFERASE"/>
    <property type="match status" value="1"/>
</dbReference>
<dbReference type="FunFam" id="3.40.50.2000:FF:000064">
    <property type="entry name" value="Glycosyltransferase"/>
    <property type="match status" value="1"/>
</dbReference>
<dbReference type="FunFam" id="3.40.50.2000:FF:000103">
    <property type="entry name" value="Glycosyltransferase"/>
    <property type="match status" value="1"/>
</dbReference>
<protein>
    <recommendedName>
        <fullName evidence="6">Glycosyltransferase</fullName>
    </recommendedName>
</protein>
<dbReference type="Pfam" id="PF00201">
    <property type="entry name" value="UDPGT"/>
    <property type="match status" value="1"/>
</dbReference>
<evidence type="ECO:0000256" key="3">
    <source>
        <dbReference type="ARBA" id="ARBA00022679"/>
    </source>
</evidence>
<reference evidence="4" key="1">
    <citation type="submission" date="2022-02" db="EMBL/GenBank/DDBJ databases">
        <authorList>
            <person name="Henning P.M."/>
            <person name="McCubbin A.G."/>
            <person name="Shore J.S."/>
        </authorList>
    </citation>
    <scope>NUCLEOTIDE SEQUENCE</scope>
    <source>
        <strain evidence="4">F60SS</strain>
        <tissue evidence="4">Leaves</tissue>
    </source>
</reference>
<evidence type="ECO:0000313" key="5">
    <source>
        <dbReference type="Proteomes" id="UP001141552"/>
    </source>
</evidence>
<comment type="caution">
    <text evidence="4">The sequence shown here is derived from an EMBL/GenBank/DDBJ whole genome shotgun (WGS) entry which is preliminary data.</text>
</comment>
<dbReference type="GO" id="GO:0035251">
    <property type="term" value="F:UDP-glucosyltransferase activity"/>
    <property type="evidence" value="ECO:0007669"/>
    <property type="project" value="TreeGrafter"/>
</dbReference>
<proteinExistence type="inferred from homology"/>
<dbReference type="PANTHER" id="PTHR48047:SF61">
    <property type="entry name" value="OS04G0273600 PROTEIN"/>
    <property type="match status" value="1"/>
</dbReference>
<keyword evidence="5" id="KW-1185">Reference proteome</keyword>
<keyword evidence="2" id="KW-0328">Glycosyltransferase</keyword>
<dbReference type="SUPFAM" id="SSF53756">
    <property type="entry name" value="UDP-Glycosyltransferase/glycogen phosphorylase"/>
    <property type="match status" value="1"/>
</dbReference>
<keyword evidence="3" id="KW-0808">Transferase</keyword>
<accession>A0A9Q0EZS7</accession>
<dbReference type="CDD" id="cd03784">
    <property type="entry name" value="GT1_Gtf-like"/>
    <property type="match status" value="1"/>
</dbReference>
<evidence type="ECO:0008006" key="6">
    <source>
        <dbReference type="Google" id="ProtNLM"/>
    </source>
</evidence>
<dbReference type="Proteomes" id="UP001141552">
    <property type="component" value="Unassembled WGS sequence"/>
</dbReference>